<dbReference type="Proteomes" id="UP001632038">
    <property type="component" value="Unassembled WGS sequence"/>
</dbReference>
<protein>
    <submittedName>
        <fullName evidence="1">Uncharacterized protein</fullName>
    </submittedName>
</protein>
<dbReference type="AlphaFoldDB" id="A0ABD3CGG9"/>
<proteinExistence type="predicted"/>
<keyword evidence="2" id="KW-1185">Reference proteome</keyword>
<reference evidence="2" key="1">
    <citation type="journal article" date="2024" name="IScience">
        <title>Strigolactones Initiate the Formation of Haustorium-like Structures in Castilleja.</title>
        <authorList>
            <person name="Buerger M."/>
            <person name="Peterson D."/>
            <person name="Chory J."/>
        </authorList>
    </citation>
    <scope>NUCLEOTIDE SEQUENCE [LARGE SCALE GENOMIC DNA]</scope>
</reference>
<evidence type="ECO:0000313" key="1">
    <source>
        <dbReference type="EMBL" id="KAL3627865.1"/>
    </source>
</evidence>
<evidence type="ECO:0000313" key="2">
    <source>
        <dbReference type="Proteomes" id="UP001632038"/>
    </source>
</evidence>
<organism evidence="1 2">
    <name type="scientific">Castilleja foliolosa</name>
    <dbReference type="NCBI Taxonomy" id="1961234"/>
    <lineage>
        <taxon>Eukaryota</taxon>
        <taxon>Viridiplantae</taxon>
        <taxon>Streptophyta</taxon>
        <taxon>Embryophyta</taxon>
        <taxon>Tracheophyta</taxon>
        <taxon>Spermatophyta</taxon>
        <taxon>Magnoliopsida</taxon>
        <taxon>eudicotyledons</taxon>
        <taxon>Gunneridae</taxon>
        <taxon>Pentapetalae</taxon>
        <taxon>asterids</taxon>
        <taxon>lamiids</taxon>
        <taxon>Lamiales</taxon>
        <taxon>Orobanchaceae</taxon>
        <taxon>Pedicularideae</taxon>
        <taxon>Castillejinae</taxon>
        <taxon>Castilleja</taxon>
    </lineage>
</organism>
<dbReference type="EMBL" id="JAVIJP010000038">
    <property type="protein sequence ID" value="KAL3627865.1"/>
    <property type="molecule type" value="Genomic_DNA"/>
</dbReference>
<sequence length="84" mass="9473">MQVQENRISNNCRGECCQLTFSEELKRTVAVLAFEDAVNCPVSELGPTGREAPCMSEEWQAVLGDRSSRVKRPSRNPWLDCVSR</sequence>
<accession>A0ABD3CGG9</accession>
<name>A0ABD3CGG9_9LAMI</name>
<comment type="caution">
    <text evidence="1">The sequence shown here is derived from an EMBL/GenBank/DDBJ whole genome shotgun (WGS) entry which is preliminary data.</text>
</comment>
<gene>
    <name evidence="1" type="ORF">CASFOL_028280</name>
</gene>